<dbReference type="EMBL" id="MU150372">
    <property type="protein sequence ID" value="KAF9457428.1"/>
    <property type="molecule type" value="Genomic_DNA"/>
</dbReference>
<evidence type="ECO:0000256" key="10">
    <source>
        <dbReference type="RuleBase" id="RU000461"/>
    </source>
</evidence>
<evidence type="ECO:0000256" key="5">
    <source>
        <dbReference type="ARBA" id="ARBA00022723"/>
    </source>
</evidence>
<evidence type="ECO:0000256" key="7">
    <source>
        <dbReference type="ARBA" id="ARBA00023004"/>
    </source>
</evidence>
<dbReference type="PRINTS" id="PR00463">
    <property type="entry name" value="EP450I"/>
</dbReference>
<keyword evidence="4 9" id="KW-0349">Heme</keyword>
<dbReference type="InterPro" id="IPR002401">
    <property type="entry name" value="Cyt_P450_E_grp-I"/>
</dbReference>
<dbReference type="GO" id="GO:0016705">
    <property type="term" value="F:oxidoreductase activity, acting on paired donors, with incorporation or reduction of molecular oxygen"/>
    <property type="evidence" value="ECO:0007669"/>
    <property type="project" value="InterPro"/>
</dbReference>
<dbReference type="InterPro" id="IPR050364">
    <property type="entry name" value="Cytochrome_P450_fung"/>
</dbReference>
<dbReference type="OrthoDB" id="2789670at2759"/>
<dbReference type="GO" id="GO:0005506">
    <property type="term" value="F:iron ion binding"/>
    <property type="evidence" value="ECO:0007669"/>
    <property type="project" value="InterPro"/>
</dbReference>
<dbReference type="CDD" id="cd11065">
    <property type="entry name" value="CYP64-like"/>
    <property type="match status" value="1"/>
</dbReference>
<gene>
    <name evidence="11" type="ORF">BDZ94DRAFT_1285293</name>
</gene>
<protein>
    <submittedName>
        <fullName evidence="11">Cytochrome P450</fullName>
    </submittedName>
</protein>
<dbReference type="AlphaFoldDB" id="A0A9P5XTS4"/>
<dbReference type="Pfam" id="PF00067">
    <property type="entry name" value="p450"/>
    <property type="match status" value="1"/>
</dbReference>
<dbReference type="GO" id="GO:0004497">
    <property type="term" value="F:monooxygenase activity"/>
    <property type="evidence" value="ECO:0007669"/>
    <property type="project" value="UniProtKB-KW"/>
</dbReference>
<comment type="pathway">
    <text evidence="2">Secondary metabolite biosynthesis.</text>
</comment>
<keyword evidence="5 9" id="KW-0479">Metal-binding</keyword>
<dbReference type="PANTHER" id="PTHR46300">
    <property type="entry name" value="P450, PUTATIVE (EUROFUNG)-RELATED-RELATED"/>
    <property type="match status" value="1"/>
</dbReference>
<keyword evidence="7 9" id="KW-0408">Iron</keyword>
<evidence type="ECO:0000256" key="2">
    <source>
        <dbReference type="ARBA" id="ARBA00005179"/>
    </source>
</evidence>
<dbReference type="PRINTS" id="PR00385">
    <property type="entry name" value="P450"/>
</dbReference>
<proteinExistence type="inferred from homology"/>
<comment type="similarity">
    <text evidence="3 10">Belongs to the cytochrome P450 family.</text>
</comment>
<reference evidence="11" key="1">
    <citation type="submission" date="2020-11" db="EMBL/GenBank/DDBJ databases">
        <authorList>
            <consortium name="DOE Joint Genome Institute"/>
            <person name="Ahrendt S."/>
            <person name="Riley R."/>
            <person name="Andreopoulos W."/>
            <person name="Labutti K."/>
            <person name="Pangilinan J."/>
            <person name="Ruiz-Duenas F.J."/>
            <person name="Barrasa J.M."/>
            <person name="Sanchez-Garcia M."/>
            <person name="Camarero S."/>
            <person name="Miyauchi S."/>
            <person name="Serrano A."/>
            <person name="Linde D."/>
            <person name="Babiker R."/>
            <person name="Drula E."/>
            <person name="Ayuso-Fernandez I."/>
            <person name="Pacheco R."/>
            <person name="Padilla G."/>
            <person name="Ferreira P."/>
            <person name="Barriuso J."/>
            <person name="Kellner H."/>
            <person name="Castanera R."/>
            <person name="Alfaro M."/>
            <person name="Ramirez L."/>
            <person name="Pisabarro A.G."/>
            <person name="Kuo A."/>
            <person name="Tritt A."/>
            <person name="Lipzen A."/>
            <person name="He G."/>
            <person name="Yan M."/>
            <person name="Ng V."/>
            <person name="Cullen D."/>
            <person name="Martin F."/>
            <person name="Rosso M.-N."/>
            <person name="Henrissat B."/>
            <person name="Hibbett D."/>
            <person name="Martinez A.T."/>
            <person name="Grigoriev I.V."/>
        </authorList>
    </citation>
    <scope>NUCLEOTIDE SEQUENCE</scope>
    <source>
        <strain evidence="11">CBS 247.69</strain>
    </source>
</reference>
<dbReference type="InterPro" id="IPR001128">
    <property type="entry name" value="Cyt_P450"/>
</dbReference>
<sequence length="465" mass="52687">MPRERAWLVYDKWFKVYGDIVYFEVLGQGYLILGSSTRTSDLFEKRSGNYSDRVGMPMLIGLMGWDFNLVFMPYDPWWRRHRRTFHENFHAGMVHKYQPIQLRETHAFLRRLLVNPRNFMHHIRHAFAATIMDITYGIKVSGTDDPYISNAEEALQGISQAGIPGQFLVDLLPLLKYVPSWMPGANFKRKAAYWKKVNVDMLDKPFEHVKECIRQGTSSPSLVATYIEVSTVEGKYQAEEEAVIKGTAATAYAAGADTTVSAVQSFFLAMAMYPEIQRRGQAEIDSVVGPNRLPSFQDRQSLPYINAMVKETMRWQLVTPLGVGHMCSSDDEYDGYFIPKGTVVLGNIWSILHDPDMYPSPEEYMPERWLKDGQINPEVHDPTTAFGFGRRICPGRHLSDGSLYAMIALTLSVYNISPPMNDQGHPVHPQPEPTSGLLSYPVPFKCSIEPRSGAAEALINEEDSD</sequence>
<evidence type="ECO:0000256" key="1">
    <source>
        <dbReference type="ARBA" id="ARBA00001971"/>
    </source>
</evidence>
<evidence type="ECO:0000256" key="8">
    <source>
        <dbReference type="ARBA" id="ARBA00023033"/>
    </source>
</evidence>
<comment type="cofactor">
    <cofactor evidence="1 9">
        <name>heme</name>
        <dbReference type="ChEBI" id="CHEBI:30413"/>
    </cofactor>
</comment>
<keyword evidence="8 10" id="KW-0503">Monooxygenase</keyword>
<organism evidence="11 12">
    <name type="scientific">Collybia nuda</name>
    <dbReference type="NCBI Taxonomy" id="64659"/>
    <lineage>
        <taxon>Eukaryota</taxon>
        <taxon>Fungi</taxon>
        <taxon>Dikarya</taxon>
        <taxon>Basidiomycota</taxon>
        <taxon>Agaricomycotina</taxon>
        <taxon>Agaricomycetes</taxon>
        <taxon>Agaricomycetidae</taxon>
        <taxon>Agaricales</taxon>
        <taxon>Tricholomatineae</taxon>
        <taxon>Clitocybaceae</taxon>
        <taxon>Collybia</taxon>
    </lineage>
</organism>
<dbReference type="InterPro" id="IPR036396">
    <property type="entry name" value="Cyt_P450_sf"/>
</dbReference>
<dbReference type="Proteomes" id="UP000807353">
    <property type="component" value="Unassembled WGS sequence"/>
</dbReference>
<name>A0A9P5XTS4_9AGAR</name>
<evidence type="ECO:0000256" key="9">
    <source>
        <dbReference type="PIRSR" id="PIRSR602401-1"/>
    </source>
</evidence>
<feature type="binding site" description="axial binding residue" evidence="9">
    <location>
        <position position="393"/>
    </location>
    <ligand>
        <name>heme</name>
        <dbReference type="ChEBI" id="CHEBI:30413"/>
    </ligand>
    <ligandPart>
        <name>Fe</name>
        <dbReference type="ChEBI" id="CHEBI:18248"/>
    </ligandPart>
</feature>
<dbReference type="SUPFAM" id="SSF48264">
    <property type="entry name" value="Cytochrome P450"/>
    <property type="match status" value="1"/>
</dbReference>
<evidence type="ECO:0000313" key="12">
    <source>
        <dbReference type="Proteomes" id="UP000807353"/>
    </source>
</evidence>
<dbReference type="PANTHER" id="PTHR46300:SF7">
    <property type="entry name" value="P450, PUTATIVE (EUROFUNG)-RELATED"/>
    <property type="match status" value="1"/>
</dbReference>
<accession>A0A9P5XTS4</accession>
<evidence type="ECO:0000256" key="3">
    <source>
        <dbReference type="ARBA" id="ARBA00010617"/>
    </source>
</evidence>
<comment type="caution">
    <text evidence="11">The sequence shown here is derived from an EMBL/GenBank/DDBJ whole genome shotgun (WGS) entry which is preliminary data.</text>
</comment>
<evidence type="ECO:0000256" key="6">
    <source>
        <dbReference type="ARBA" id="ARBA00023002"/>
    </source>
</evidence>
<evidence type="ECO:0000256" key="4">
    <source>
        <dbReference type="ARBA" id="ARBA00022617"/>
    </source>
</evidence>
<dbReference type="InterPro" id="IPR017972">
    <property type="entry name" value="Cyt_P450_CS"/>
</dbReference>
<keyword evidence="12" id="KW-1185">Reference proteome</keyword>
<dbReference type="Gene3D" id="1.10.630.10">
    <property type="entry name" value="Cytochrome P450"/>
    <property type="match status" value="1"/>
</dbReference>
<dbReference type="GO" id="GO:0020037">
    <property type="term" value="F:heme binding"/>
    <property type="evidence" value="ECO:0007669"/>
    <property type="project" value="InterPro"/>
</dbReference>
<dbReference type="PROSITE" id="PS00086">
    <property type="entry name" value="CYTOCHROME_P450"/>
    <property type="match status" value="1"/>
</dbReference>
<keyword evidence="6 10" id="KW-0560">Oxidoreductase</keyword>
<evidence type="ECO:0000313" key="11">
    <source>
        <dbReference type="EMBL" id="KAF9457428.1"/>
    </source>
</evidence>